<dbReference type="InterPro" id="IPR007358">
    <property type="entry name" value="Nucleoid_associated_NdpA"/>
</dbReference>
<evidence type="ECO:0000313" key="2">
    <source>
        <dbReference type="Proteomes" id="UP000544122"/>
    </source>
</evidence>
<evidence type="ECO:0000313" key="1">
    <source>
        <dbReference type="EMBL" id="NOJ41566.1"/>
    </source>
</evidence>
<dbReference type="EMBL" id="JAAVLX010000005">
    <property type="protein sequence ID" value="NOJ41566.1"/>
    <property type="molecule type" value="Genomic_DNA"/>
</dbReference>
<keyword evidence="2" id="KW-1185">Reference proteome</keyword>
<proteinExistence type="predicted"/>
<dbReference type="Proteomes" id="UP000544122">
    <property type="component" value="Unassembled WGS sequence"/>
</dbReference>
<dbReference type="AlphaFoldDB" id="A0A7Y4LWU8"/>
<dbReference type="Pfam" id="PF04245">
    <property type="entry name" value="NA37"/>
    <property type="match status" value="1"/>
</dbReference>
<reference evidence="1 2" key="1">
    <citation type="submission" date="2020-03" db="EMBL/GenBank/DDBJ databases">
        <title>Bradyrhizobium diversity isolated from nodules of Indigofera sp.</title>
        <authorList>
            <person name="Klepa M."/>
            <person name="Helene L."/>
            <person name="Hungria M."/>
        </authorList>
    </citation>
    <scope>NUCLEOTIDE SEQUENCE [LARGE SCALE GENOMIC DNA]</scope>
    <source>
        <strain evidence="1 2">WSM 1791</strain>
    </source>
</reference>
<sequence>MGLLDQEVLDGITIQRMIFHVVGPANEDFQLMDEIDASGFEQFFLDRIRETNVGNRFSFIGAEAGVCPSLRSVWKDGAKFVQRSKELTELFQNGHKGAPMSSRGAFIVAQLGGLSVAAFALIKFDDQKVLRYQQVTNKDGLVRAKVTEVDNTFIEDRKAMQKSALIILNSDGGDLAVYDRANKRNITEYFKTFLGVKRLWTPSDATERLMKAFSASALAHKQSMPDDVKRNWRRNLHIATQSRESIEPGEDLNVFGAQVFGPFWADEGFRKEVDRALHRNRISGEVIEIERSLIKPPQVRRLRTRENILIVYPQQLDDAGSAVVNVEKGTDGSATITIKTQGIIDDELSDEGIDERAASARGRAAK</sequence>
<organism evidence="1 2">
    <name type="scientific">Bradyrhizobium australiense</name>
    <dbReference type="NCBI Taxonomy" id="2721161"/>
    <lineage>
        <taxon>Bacteria</taxon>
        <taxon>Pseudomonadati</taxon>
        <taxon>Pseudomonadota</taxon>
        <taxon>Alphaproteobacteria</taxon>
        <taxon>Hyphomicrobiales</taxon>
        <taxon>Nitrobacteraceae</taxon>
        <taxon>Bradyrhizobium</taxon>
    </lineage>
</organism>
<accession>A0A7Y4LWU8</accession>
<comment type="caution">
    <text evidence="1">The sequence shown here is derived from an EMBL/GenBank/DDBJ whole genome shotgun (WGS) entry which is preliminary data.</text>
</comment>
<dbReference type="GO" id="GO:0009295">
    <property type="term" value="C:nucleoid"/>
    <property type="evidence" value="ECO:0007669"/>
    <property type="project" value="InterPro"/>
</dbReference>
<name>A0A7Y4LWU8_9BRAD</name>
<protein>
    <submittedName>
        <fullName evidence="1">Nucleoid-associated protein</fullName>
    </submittedName>
</protein>
<gene>
    <name evidence="1" type="ORF">HCN58_18570</name>
</gene>
<dbReference type="RefSeq" id="WP_171580807.1">
    <property type="nucleotide sequence ID" value="NZ_JAAVLX010000005.1"/>
</dbReference>